<evidence type="ECO:0000313" key="1">
    <source>
        <dbReference type="EMBL" id="KAJ8001511.1"/>
    </source>
</evidence>
<sequence length="454" mass="51521">MSVRMANRRGQRPVQRRAAGGQTHGRQPKHPDLQDTYLLRGKPSPPLNDLLHSTTWWSERDEQQRVSTSSLREQLVDKEQHVARLQNALRREREKSSSLQSRYSQQGVELRHREQQTARLRERLIERQRERGASMELLNPLKRDQPAGLVRTNGRKEEAALRAMLERREAELREAMKLRHKLATLLHALRAEMERSLLDTVDEGPGDKTLVQSEQSLGDHVTGGVVQAWRKVQRRLGDLLTCDAASVGTDQEKLLAQLQAELVQSQQLVREQQQLLHDSVVTALPDSLTDCYFLEDWERLQAQRAELELQRYSFQRERRAFTDAAIRLGQERLEFDQQRASVIKQQYLSDFALGWTTEHHNGGESTSLSLSGSDHMILSGCPLRPSSTGAGVTHWSESLGSQQGRFGVHSPGTPDLYSAIRLPCDSSGVDGQSQTWHEHAACCRGPARLLWSSP</sequence>
<dbReference type="EMBL" id="CM055741">
    <property type="protein sequence ID" value="KAJ8001511.1"/>
    <property type="molecule type" value="Genomic_DNA"/>
</dbReference>
<comment type="caution">
    <text evidence="1">The sequence shown here is derived from an EMBL/GenBank/DDBJ whole genome shotgun (WGS) entry which is preliminary data.</text>
</comment>
<dbReference type="Proteomes" id="UP001157502">
    <property type="component" value="Chromosome 14"/>
</dbReference>
<accession>A0ACC2GD17</accession>
<organism evidence="1 2">
    <name type="scientific">Dallia pectoralis</name>
    <name type="common">Alaska blackfish</name>
    <dbReference type="NCBI Taxonomy" id="75939"/>
    <lineage>
        <taxon>Eukaryota</taxon>
        <taxon>Metazoa</taxon>
        <taxon>Chordata</taxon>
        <taxon>Craniata</taxon>
        <taxon>Vertebrata</taxon>
        <taxon>Euteleostomi</taxon>
        <taxon>Actinopterygii</taxon>
        <taxon>Neopterygii</taxon>
        <taxon>Teleostei</taxon>
        <taxon>Protacanthopterygii</taxon>
        <taxon>Esociformes</taxon>
        <taxon>Umbridae</taxon>
        <taxon>Dallia</taxon>
    </lineage>
</organism>
<keyword evidence="2" id="KW-1185">Reference proteome</keyword>
<evidence type="ECO:0000313" key="2">
    <source>
        <dbReference type="Proteomes" id="UP001157502"/>
    </source>
</evidence>
<proteinExistence type="predicted"/>
<reference evidence="1" key="1">
    <citation type="submission" date="2021-05" db="EMBL/GenBank/DDBJ databases">
        <authorList>
            <person name="Pan Q."/>
            <person name="Jouanno E."/>
            <person name="Zahm M."/>
            <person name="Klopp C."/>
            <person name="Cabau C."/>
            <person name="Louis A."/>
            <person name="Berthelot C."/>
            <person name="Parey E."/>
            <person name="Roest Crollius H."/>
            <person name="Montfort J."/>
            <person name="Robinson-Rechavi M."/>
            <person name="Bouchez O."/>
            <person name="Lampietro C."/>
            <person name="Lopez Roques C."/>
            <person name="Donnadieu C."/>
            <person name="Postlethwait J."/>
            <person name="Bobe J."/>
            <person name="Dillon D."/>
            <person name="Chandos A."/>
            <person name="von Hippel F."/>
            <person name="Guiguen Y."/>
        </authorList>
    </citation>
    <scope>NUCLEOTIDE SEQUENCE</scope>
    <source>
        <strain evidence="1">YG-Jan2019</strain>
    </source>
</reference>
<name>A0ACC2GD17_DALPE</name>
<gene>
    <name evidence="1" type="ORF">DPEC_G00170240</name>
</gene>
<protein>
    <submittedName>
        <fullName evidence="1">Uncharacterized protein</fullName>
    </submittedName>
</protein>